<name>A0A176VWJ1_MARPO</name>
<comment type="function">
    <text evidence="6">Removes the phosphate from trehalose 6-phosphate to produce free trehalose.</text>
</comment>
<comment type="cofactor">
    <cofactor evidence="2 6">
        <name>a divalent metal cation</name>
        <dbReference type="ChEBI" id="CHEBI:60240"/>
    </cofactor>
</comment>
<dbReference type="GO" id="GO:0004805">
    <property type="term" value="F:trehalose-phosphatase activity"/>
    <property type="evidence" value="ECO:0007669"/>
    <property type="project" value="UniProtKB-EC"/>
</dbReference>
<evidence type="ECO:0000256" key="6">
    <source>
        <dbReference type="RuleBase" id="RU361117"/>
    </source>
</evidence>
<comment type="caution">
    <text evidence="7">The sequence shown here is derived from an EMBL/GenBank/DDBJ whole genome shotgun (WGS) entry which is preliminary data.</text>
</comment>
<dbReference type="InterPro" id="IPR044651">
    <property type="entry name" value="OTSB-like"/>
</dbReference>
<evidence type="ECO:0000313" key="7">
    <source>
        <dbReference type="EMBL" id="OAE24773.1"/>
    </source>
</evidence>
<comment type="catalytic activity">
    <reaction evidence="1 6">
        <text>alpha,alpha-trehalose 6-phosphate + H2O = alpha,alpha-trehalose + phosphate</text>
        <dbReference type="Rhea" id="RHEA:23420"/>
        <dbReference type="ChEBI" id="CHEBI:15377"/>
        <dbReference type="ChEBI" id="CHEBI:16551"/>
        <dbReference type="ChEBI" id="CHEBI:43474"/>
        <dbReference type="ChEBI" id="CHEBI:58429"/>
        <dbReference type="EC" id="3.1.3.12"/>
    </reaction>
</comment>
<dbReference type="Proteomes" id="UP000077202">
    <property type="component" value="Unassembled WGS sequence"/>
</dbReference>
<reference evidence="7" key="1">
    <citation type="submission" date="2016-03" db="EMBL/GenBank/DDBJ databases">
        <title>Mechanisms controlling the formation of the plant cell surface in tip-growing cells are functionally conserved among land plants.</title>
        <authorList>
            <person name="Honkanen S."/>
            <person name="Jones V.A."/>
            <person name="Morieri G."/>
            <person name="Champion C."/>
            <person name="Hetherington A.J."/>
            <person name="Kelly S."/>
            <person name="Saint-Marcoux D."/>
            <person name="Proust H."/>
            <person name="Prescott H."/>
            <person name="Dolan L."/>
        </authorList>
    </citation>
    <scope>NUCLEOTIDE SEQUENCE [LARGE SCALE GENOMIC DNA]</scope>
    <source>
        <tissue evidence="7">Whole gametophyte</tissue>
    </source>
</reference>
<dbReference type="InterPro" id="IPR036412">
    <property type="entry name" value="HAD-like_sf"/>
</dbReference>
<dbReference type="SUPFAM" id="SSF56784">
    <property type="entry name" value="HAD-like"/>
    <property type="match status" value="1"/>
</dbReference>
<dbReference type="GO" id="GO:0005992">
    <property type="term" value="P:trehalose biosynthetic process"/>
    <property type="evidence" value="ECO:0007669"/>
    <property type="project" value="UniProtKB-UniPathway"/>
</dbReference>
<dbReference type="Gene3D" id="3.40.50.1000">
    <property type="entry name" value="HAD superfamily/HAD-like"/>
    <property type="match status" value="2"/>
</dbReference>
<gene>
    <name evidence="7" type="ORF">AXG93_48s1210</name>
</gene>
<keyword evidence="5 6" id="KW-0378">Hydrolase</keyword>
<evidence type="ECO:0000256" key="3">
    <source>
        <dbReference type="ARBA" id="ARBA00005199"/>
    </source>
</evidence>
<dbReference type="NCBIfam" id="TIGR01484">
    <property type="entry name" value="HAD-SF-IIB"/>
    <property type="match status" value="1"/>
</dbReference>
<evidence type="ECO:0000256" key="1">
    <source>
        <dbReference type="ARBA" id="ARBA00000500"/>
    </source>
</evidence>
<keyword evidence="8" id="KW-1185">Reference proteome</keyword>
<dbReference type="EC" id="3.1.3.12" evidence="6"/>
<dbReference type="InterPro" id="IPR003337">
    <property type="entry name" value="Trehalose_PPase"/>
</dbReference>
<dbReference type="Pfam" id="PF02358">
    <property type="entry name" value="Trehalose_PPase"/>
    <property type="match status" value="1"/>
</dbReference>
<sequence length="436" mass="48598">MAWRSNHQAVYPDPSLPFSSPGCPSASLSISSTTASSYPPSSRTLTFSKSIPIPSKKIEACNTQNKEVLGWLDAMKAQSPPRFESYMGGVLDPKAQEAAAVAQYSAWRASSHPLCDLHVYFVPKIENHPSALEMFDELMEEAAGKQIVVFLDYDGTLSPIVEDPDRAYMSDLMRATVKEVATHFPTAIISGRGREKVYDFVQLAELYYAGSHGMDIMGPAEGCNGFKATGTRAKDKKGNEVVFFQPASKFLPMMDEVCKLLEDKAQSIPGAKIEHNKYCVTIHFRRVKEEMSMTDHWCWGPLAEQVEIVLKSYPELQLTLGRKVLEIRPAIEWDKGKAVEFLLKSLGLEDVDDVLPVYLGDDRTDEDAFMALNDRGKAFSILVSTVAKSTNALYSLRDPSEVMTFLQTLVRWREGHPQSLCKPADERWFSPYGASL</sequence>
<evidence type="ECO:0000313" key="8">
    <source>
        <dbReference type="Proteomes" id="UP000077202"/>
    </source>
</evidence>
<comment type="pathway">
    <text evidence="3 6">Glycan biosynthesis; trehalose biosynthesis.</text>
</comment>
<evidence type="ECO:0000256" key="2">
    <source>
        <dbReference type="ARBA" id="ARBA00001968"/>
    </source>
</evidence>
<protein>
    <recommendedName>
        <fullName evidence="6">Trehalose 6-phosphate phosphatase</fullName>
        <ecNumber evidence="6">3.1.3.12</ecNumber>
    </recommendedName>
</protein>
<dbReference type="InterPro" id="IPR023214">
    <property type="entry name" value="HAD_sf"/>
</dbReference>
<dbReference type="EMBL" id="LVLJ01002476">
    <property type="protein sequence ID" value="OAE24773.1"/>
    <property type="molecule type" value="Genomic_DNA"/>
</dbReference>
<dbReference type="PANTHER" id="PTHR43768:SF3">
    <property type="entry name" value="TREHALOSE 6-PHOSPHATE PHOSPHATASE"/>
    <property type="match status" value="1"/>
</dbReference>
<dbReference type="PANTHER" id="PTHR43768">
    <property type="entry name" value="TREHALOSE 6-PHOSPHATE PHOSPHATASE"/>
    <property type="match status" value="1"/>
</dbReference>
<proteinExistence type="inferred from homology"/>
<dbReference type="NCBIfam" id="TIGR00685">
    <property type="entry name" value="T6PP"/>
    <property type="match status" value="1"/>
</dbReference>
<evidence type="ECO:0000256" key="5">
    <source>
        <dbReference type="ARBA" id="ARBA00022801"/>
    </source>
</evidence>
<comment type="similarity">
    <text evidence="4 6">Belongs to the trehalose phosphatase family.</text>
</comment>
<dbReference type="UniPathway" id="UPA00299"/>
<accession>A0A176VWJ1</accession>
<organism evidence="7 8">
    <name type="scientific">Marchantia polymorpha subsp. ruderalis</name>
    <dbReference type="NCBI Taxonomy" id="1480154"/>
    <lineage>
        <taxon>Eukaryota</taxon>
        <taxon>Viridiplantae</taxon>
        <taxon>Streptophyta</taxon>
        <taxon>Embryophyta</taxon>
        <taxon>Marchantiophyta</taxon>
        <taxon>Marchantiopsida</taxon>
        <taxon>Marchantiidae</taxon>
        <taxon>Marchantiales</taxon>
        <taxon>Marchantiaceae</taxon>
        <taxon>Marchantia</taxon>
    </lineage>
</organism>
<dbReference type="InterPro" id="IPR006379">
    <property type="entry name" value="HAD-SF_hydro_IIB"/>
</dbReference>
<dbReference type="CDD" id="cd01627">
    <property type="entry name" value="HAD_TPP"/>
    <property type="match status" value="1"/>
</dbReference>
<dbReference type="AlphaFoldDB" id="A0A176VWJ1"/>
<evidence type="ECO:0000256" key="4">
    <source>
        <dbReference type="ARBA" id="ARBA00008770"/>
    </source>
</evidence>
<dbReference type="FunFam" id="3.40.50.1000:FF:000073">
    <property type="entry name" value="Trehalose 6-phosphate phosphatase"/>
    <property type="match status" value="1"/>
</dbReference>